<feature type="transmembrane region" description="Helical" evidence="1">
    <location>
        <begin position="189"/>
        <end position="206"/>
    </location>
</feature>
<keyword evidence="1" id="KW-0812">Transmembrane</keyword>
<reference evidence="3" key="1">
    <citation type="submission" date="2017-08" db="EMBL/GenBank/DDBJ databases">
        <authorList>
            <person name="Varghese N."/>
            <person name="Submissions S."/>
        </authorList>
    </citation>
    <scope>NUCLEOTIDE SEQUENCE [LARGE SCALE GENOMIC DNA]</scope>
    <source>
        <strain evidence="3">JC23</strain>
    </source>
</reference>
<dbReference type="EMBL" id="OBQC01000007">
    <property type="protein sequence ID" value="SOC40089.1"/>
    <property type="molecule type" value="Genomic_DNA"/>
</dbReference>
<keyword evidence="1" id="KW-1133">Transmembrane helix</keyword>
<dbReference type="RefSeq" id="WP_097149661.1">
    <property type="nucleotide sequence ID" value="NZ_OBQC01000007.1"/>
</dbReference>
<organism evidence="2 3">
    <name type="scientific">Ureibacillus acetophenoni</name>
    <dbReference type="NCBI Taxonomy" id="614649"/>
    <lineage>
        <taxon>Bacteria</taxon>
        <taxon>Bacillati</taxon>
        <taxon>Bacillota</taxon>
        <taxon>Bacilli</taxon>
        <taxon>Bacillales</taxon>
        <taxon>Caryophanaceae</taxon>
        <taxon>Ureibacillus</taxon>
    </lineage>
</organism>
<gene>
    <name evidence="2" type="ORF">SAMN05877842_10768</name>
</gene>
<dbReference type="PIRSF" id="PIRSF037259">
    <property type="entry name" value="EcsB_ABC"/>
    <property type="match status" value="1"/>
</dbReference>
<feature type="transmembrane region" description="Helical" evidence="1">
    <location>
        <begin position="21"/>
        <end position="41"/>
    </location>
</feature>
<feature type="transmembrane region" description="Helical" evidence="1">
    <location>
        <begin position="136"/>
        <end position="153"/>
    </location>
</feature>
<dbReference type="OrthoDB" id="2447941at2"/>
<feature type="transmembrane region" description="Helical" evidence="1">
    <location>
        <begin position="102"/>
        <end position="124"/>
    </location>
</feature>
<protein>
    <submittedName>
        <fullName evidence="2">ABC-2 type transport system permease protein</fullName>
    </submittedName>
</protein>
<dbReference type="Proteomes" id="UP000219252">
    <property type="component" value="Unassembled WGS sequence"/>
</dbReference>
<dbReference type="Pfam" id="PF05975">
    <property type="entry name" value="EcsB"/>
    <property type="match status" value="1"/>
</dbReference>
<dbReference type="GO" id="GO:0016020">
    <property type="term" value="C:membrane"/>
    <property type="evidence" value="ECO:0007669"/>
    <property type="project" value="InterPro"/>
</dbReference>
<evidence type="ECO:0000256" key="1">
    <source>
        <dbReference type="SAM" id="Phobius"/>
    </source>
</evidence>
<proteinExistence type="predicted"/>
<feature type="transmembrane region" description="Helical" evidence="1">
    <location>
        <begin position="372"/>
        <end position="391"/>
    </location>
</feature>
<evidence type="ECO:0000313" key="3">
    <source>
        <dbReference type="Proteomes" id="UP000219252"/>
    </source>
</evidence>
<keyword evidence="1" id="KW-0472">Membrane</keyword>
<dbReference type="AlphaFoldDB" id="A0A285UE57"/>
<keyword evidence="3" id="KW-1185">Reference proteome</keyword>
<sequence>MNSLSQIWSKRFTHYLTEVQKYMRFVFTGHLAIVLVFVFGAVGYNYSEWLKVVESSFPAEWLVAVIIGAILAFSRPITLLKEPDQVYLLPLETKMDYYFKKALQWTFFSQIGLVAVAYIVGIPLLNEVTELSSGQIWLGLGIVAVLKYLNVQIEFNFRYALRGKWVLIDRLIRIVLSILAIQTALTENLLFTVIYLVIFIVYNLIWKKSVNDQPIPYEHFVKLEQNRMMAFYRFANYFTDVPHLRGAIRRRAWLNFMYSLVPYTKTNTQGYLVFHTFIRTDDHFYLWVRLTAISALIAAFVNLPVVILIVAAALSFATTIQLKYALLSSKEFRMDMLFPVDPSLRTKAVHKLIRTFVFLQAIIVLICSIGDSLFYLPPLLILIVSELTFYLSKNPNNR</sequence>
<accession>A0A285UE57</accession>
<feature type="transmembrane region" description="Helical" evidence="1">
    <location>
        <begin position="61"/>
        <end position="81"/>
    </location>
</feature>
<evidence type="ECO:0000313" key="2">
    <source>
        <dbReference type="EMBL" id="SOC40089.1"/>
    </source>
</evidence>
<dbReference type="InterPro" id="IPR010288">
    <property type="entry name" value="EcsB_ABC"/>
</dbReference>
<name>A0A285UE57_9BACL</name>